<evidence type="ECO:0000256" key="2">
    <source>
        <dbReference type="ARBA" id="ARBA00005189"/>
    </source>
</evidence>
<evidence type="ECO:0000256" key="1">
    <source>
        <dbReference type="ARBA" id="ARBA00004275"/>
    </source>
</evidence>
<dbReference type="InterPro" id="IPR002155">
    <property type="entry name" value="Thiolase"/>
</dbReference>
<comment type="pathway">
    <text evidence="2">Lipid metabolism.</text>
</comment>
<dbReference type="Pfam" id="PF02803">
    <property type="entry name" value="Thiolase_C"/>
    <property type="match status" value="1"/>
</dbReference>
<dbReference type="PROSITE" id="PS00099">
    <property type="entry name" value="THIOLASE_3"/>
    <property type="match status" value="1"/>
</dbReference>
<evidence type="ECO:0000256" key="5">
    <source>
        <dbReference type="ARBA" id="ARBA00022832"/>
    </source>
</evidence>
<feature type="domain" description="Thiolase N-terminal" evidence="13">
    <location>
        <begin position="2"/>
        <end position="254"/>
    </location>
</feature>
<dbReference type="InterPro" id="IPR050215">
    <property type="entry name" value="Thiolase-like_sf_Thiolase"/>
</dbReference>
<evidence type="ECO:0000256" key="7">
    <source>
        <dbReference type="ARBA" id="ARBA00023098"/>
    </source>
</evidence>
<name>A0A6B2L5X2_9EUKA</name>
<dbReference type="Gene3D" id="3.40.47.10">
    <property type="match status" value="2"/>
</dbReference>
<dbReference type="CDD" id="cd00751">
    <property type="entry name" value="thiolase"/>
    <property type="match status" value="1"/>
</dbReference>
<dbReference type="GO" id="GO:0003988">
    <property type="term" value="F:acetyl-CoA C-acyltransferase activity"/>
    <property type="evidence" value="ECO:0007669"/>
    <property type="project" value="UniProtKB-EC"/>
</dbReference>
<keyword evidence="9 12" id="KW-0012">Acyltransferase</keyword>
<dbReference type="InterPro" id="IPR020617">
    <property type="entry name" value="Thiolase_C"/>
</dbReference>
<dbReference type="PIRSF" id="PIRSF000429">
    <property type="entry name" value="Ac-CoA_Ac_transf"/>
    <property type="match status" value="1"/>
</dbReference>
<protein>
    <recommendedName>
        <fullName evidence="10">acetyl-CoA C-acyltransferase</fullName>
        <ecNumber evidence="10">2.3.1.16</ecNumber>
    </recommendedName>
</protein>
<evidence type="ECO:0000259" key="13">
    <source>
        <dbReference type="Pfam" id="PF00108"/>
    </source>
</evidence>
<dbReference type="GO" id="GO:0010124">
    <property type="term" value="P:phenylacetate catabolic process"/>
    <property type="evidence" value="ECO:0007669"/>
    <property type="project" value="TreeGrafter"/>
</dbReference>
<feature type="domain" description="Thiolase C-terminal" evidence="14">
    <location>
        <begin position="263"/>
        <end position="383"/>
    </location>
</feature>
<dbReference type="GO" id="GO:0005777">
    <property type="term" value="C:peroxisome"/>
    <property type="evidence" value="ECO:0007669"/>
    <property type="project" value="UniProtKB-SubCell"/>
</dbReference>
<evidence type="ECO:0000256" key="3">
    <source>
        <dbReference type="ARBA" id="ARBA00010982"/>
    </source>
</evidence>
<comment type="subcellular location">
    <subcellularLocation>
        <location evidence="1">Peroxisome</location>
    </subcellularLocation>
</comment>
<dbReference type="GO" id="GO:0006635">
    <property type="term" value="P:fatty acid beta-oxidation"/>
    <property type="evidence" value="ECO:0007669"/>
    <property type="project" value="TreeGrafter"/>
</dbReference>
<dbReference type="PANTHER" id="PTHR43853">
    <property type="entry name" value="3-KETOACYL-COA THIOLASE, PEROXISOMAL"/>
    <property type="match status" value="1"/>
</dbReference>
<reference evidence="15" key="1">
    <citation type="journal article" date="2020" name="J. Eukaryot. Microbiol.">
        <title>De novo Sequencing, Assembly and Annotation of the Transcriptome for the Free-Living Testate Amoeba Arcella intermedia.</title>
        <authorList>
            <person name="Ribeiro G.M."/>
            <person name="Porfirio-Sousa A.L."/>
            <person name="Maurer-Alcala X.X."/>
            <person name="Katz L.A."/>
            <person name="Lahr D.J.G."/>
        </authorList>
    </citation>
    <scope>NUCLEOTIDE SEQUENCE</scope>
</reference>
<dbReference type="AlphaFoldDB" id="A0A6B2L5X2"/>
<dbReference type="InterPro" id="IPR020613">
    <property type="entry name" value="Thiolase_CS"/>
</dbReference>
<dbReference type="PROSITE" id="PS00737">
    <property type="entry name" value="THIOLASE_2"/>
    <property type="match status" value="1"/>
</dbReference>
<keyword evidence="4 12" id="KW-0808">Transferase</keyword>
<organism evidence="15">
    <name type="scientific">Arcella intermedia</name>
    <dbReference type="NCBI Taxonomy" id="1963864"/>
    <lineage>
        <taxon>Eukaryota</taxon>
        <taxon>Amoebozoa</taxon>
        <taxon>Tubulinea</taxon>
        <taxon>Elardia</taxon>
        <taxon>Arcellinida</taxon>
        <taxon>Sphaerothecina</taxon>
        <taxon>Arcellidae</taxon>
        <taxon>Arcella</taxon>
    </lineage>
</organism>
<dbReference type="EC" id="2.3.1.16" evidence="10"/>
<dbReference type="PANTHER" id="PTHR43853:SF8">
    <property type="entry name" value="3-KETOACYL-COA THIOLASE, PEROXISOMAL"/>
    <property type="match status" value="1"/>
</dbReference>
<keyword evidence="8" id="KW-0576">Peroxisome</keyword>
<evidence type="ECO:0000313" key="15">
    <source>
        <dbReference type="EMBL" id="NDV32366.1"/>
    </source>
</evidence>
<keyword evidence="5" id="KW-0276">Fatty acid metabolism</keyword>
<evidence type="ECO:0000256" key="10">
    <source>
        <dbReference type="ARBA" id="ARBA00024073"/>
    </source>
</evidence>
<dbReference type="PROSITE" id="PS00098">
    <property type="entry name" value="THIOLASE_1"/>
    <property type="match status" value="1"/>
</dbReference>
<dbReference type="InterPro" id="IPR016039">
    <property type="entry name" value="Thiolase-like"/>
</dbReference>
<dbReference type="InterPro" id="IPR020616">
    <property type="entry name" value="Thiolase_N"/>
</dbReference>
<sequence length="393" mass="41491">MKDTHWTTLLEQVLANLLTQNGLAPSQIEDVAVGVTLSPKAATLAKVCLFNAGFPETTSVYTVNRKCASSLEALVNISNQIRWGMIRIGIAAGVESMSAFGFEYGRSKESNDIIANLNKPDPSLSAPRFKVYHDGPQLSKDCLISNGITAENVASRFGVSREAQDAFALSSHVKALKATKAGEFKAEIVPIKTNLVGRDGATVEVVVREDDGSRDTTMAALAALKPAFKKDGSCTAGNSSQVSDGAAAALLTTRAEAQRLGLPVLGRMLASAVAGVPPEIMGIGPAKAIPLAVQRAGLQLSDIDIFEINEAFASQALYCAQELDIPLHKVNPLGGAIALGHPLGCTGVRLVSTLLHYLRRHNLRYGVVSMCIATGMGMAAVFQSEPETPHSKL</sequence>
<evidence type="ECO:0000259" key="14">
    <source>
        <dbReference type="Pfam" id="PF02803"/>
    </source>
</evidence>
<evidence type="ECO:0000256" key="8">
    <source>
        <dbReference type="ARBA" id="ARBA00023140"/>
    </source>
</evidence>
<evidence type="ECO:0000256" key="12">
    <source>
        <dbReference type="RuleBase" id="RU003557"/>
    </source>
</evidence>
<keyword evidence="7" id="KW-0443">Lipid metabolism</keyword>
<dbReference type="Pfam" id="PF00108">
    <property type="entry name" value="Thiolase_N"/>
    <property type="match status" value="1"/>
</dbReference>
<feature type="active site" description="Proton acceptor" evidence="11">
    <location>
        <position position="371"/>
    </location>
</feature>
<dbReference type="InterPro" id="IPR020615">
    <property type="entry name" value="Thiolase_acyl_enz_int_AS"/>
</dbReference>
<proteinExistence type="inferred from homology"/>
<dbReference type="InterPro" id="IPR020610">
    <property type="entry name" value="Thiolase_AS"/>
</dbReference>
<keyword evidence="6" id="KW-0809">Transit peptide</keyword>
<dbReference type="SUPFAM" id="SSF53901">
    <property type="entry name" value="Thiolase-like"/>
    <property type="match status" value="1"/>
</dbReference>
<feature type="active site" description="Proton acceptor" evidence="11">
    <location>
        <position position="341"/>
    </location>
</feature>
<feature type="active site" description="Acyl-thioester intermediate" evidence="11">
    <location>
        <position position="67"/>
    </location>
</feature>
<evidence type="ECO:0000256" key="11">
    <source>
        <dbReference type="PIRSR" id="PIRSR000429-1"/>
    </source>
</evidence>
<dbReference type="EMBL" id="GIBP01003397">
    <property type="protein sequence ID" value="NDV32366.1"/>
    <property type="molecule type" value="Transcribed_RNA"/>
</dbReference>
<dbReference type="NCBIfam" id="TIGR01930">
    <property type="entry name" value="AcCoA-C-Actrans"/>
    <property type="match status" value="1"/>
</dbReference>
<evidence type="ECO:0000256" key="4">
    <source>
        <dbReference type="ARBA" id="ARBA00022679"/>
    </source>
</evidence>
<evidence type="ECO:0000256" key="6">
    <source>
        <dbReference type="ARBA" id="ARBA00022946"/>
    </source>
</evidence>
<accession>A0A6B2L5X2</accession>
<comment type="similarity">
    <text evidence="3 12">Belongs to the thiolase-like superfamily. Thiolase family.</text>
</comment>
<evidence type="ECO:0000256" key="9">
    <source>
        <dbReference type="ARBA" id="ARBA00023315"/>
    </source>
</evidence>